<keyword evidence="2" id="KW-0285">Flavoprotein</keyword>
<evidence type="ECO:0000256" key="4">
    <source>
        <dbReference type="ARBA" id="ARBA00023002"/>
    </source>
</evidence>
<evidence type="ECO:0000256" key="3">
    <source>
        <dbReference type="ARBA" id="ARBA00022827"/>
    </source>
</evidence>
<dbReference type="SUPFAM" id="SSF56176">
    <property type="entry name" value="FAD-binding/transporter-associated domain-like"/>
    <property type="match status" value="1"/>
</dbReference>
<dbReference type="GO" id="GO:0071949">
    <property type="term" value="F:FAD binding"/>
    <property type="evidence" value="ECO:0007669"/>
    <property type="project" value="InterPro"/>
</dbReference>
<feature type="domain" description="FAD-binding PCMH-type" evidence="6">
    <location>
        <begin position="65"/>
        <end position="237"/>
    </location>
</feature>
<keyword evidence="5" id="KW-0732">Signal</keyword>
<keyword evidence="3" id="KW-0274">FAD</keyword>
<feature type="chain" id="PRO_5040348313" description="FAD-binding PCMH-type domain-containing protein" evidence="5">
    <location>
        <begin position="22"/>
        <end position="506"/>
    </location>
</feature>
<proteinExistence type="inferred from homology"/>
<dbReference type="InterPro" id="IPR050416">
    <property type="entry name" value="FAD-linked_Oxidoreductase"/>
</dbReference>
<evidence type="ECO:0000313" key="8">
    <source>
        <dbReference type="Proteomes" id="UP000801428"/>
    </source>
</evidence>
<dbReference type="Pfam" id="PF01565">
    <property type="entry name" value="FAD_binding_4"/>
    <property type="match status" value="1"/>
</dbReference>
<feature type="signal peptide" evidence="5">
    <location>
        <begin position="1"/>
        <end position="21"/>
    </location>
</feature>
<accession>A0A9P4WB79</accession>
<sequence>MVPSLSSILATAFLCVNHAFASPDQATLEACTDIHTALPGKVLTPEFLALEYEHETQQYWSTALRSVNPACIVQPSAAEDVAAVVKVLNKYPSVRFAVRSGGHDPNPTHSSIQDGVQIVMTDLAGATYDADKDLAYVKPGGEWNDVIKALEPSGVAVVGGRLGLVGVGGYLVQGGISFLSAQEGLAADNIVGWETVMANGSIVNVNANDNPDLAQAMRGSGSQFGIVTKYTIKPHHIGKVFGGFCFYDDSQDDKIHAALHDFTANGAQDPKAAVIFSQLITLGGSKLNLIFTFYDGPNPPKTGPFANILRIPGIACFPKTRSYSDLLKTNGDPAGILNARVSFRVNFNPETLRPQMYKEIRDKLAEITAPFLNILRPTSQFSVDFQPLPSIIGKISESKGGNAMGLTGSDPDRIILEIQGSWLLASDDAEAYSLSKQLTDWLDLQVPQWLAEAGMGSQYLPLFMNDAAGDQGVTDSYKDAAKFRALQKSVDPNGLFSTRAGGFKYR</sequence>
<dbReference type="PROSITE" id="PS51387">
    <property type="entry name" value="FAD_PCMH"/>
    <property type="match status" value="1"/>
</dbReference>
<dbReference type="InterPro" id="IPR016166">
    <property type="entry name" value="FAD-bd_PCMH"/>
</dbReference>
<keyword evidence="4" id="KW-0560">Oxidoreductase</keyword>
<protein>
    <recommendedName>
        <fullName evidence="6">FAD-binding PCMH-type domain-containing protein</fullName>
    </recommendedName>
</protein>
<dbReference type="InterPro" id="IPR036318">
    <property type="entry name" value="FAD-bd_PCMH-like_sf"/>
</dbReference>
<dbReference type="OrthoDB" id="2151789at2759"/>
<evidence type="ECO:0000259" key="6">
    <source>
        <dbReference type="PROSITE" id="PS51387"/>
    </source>
</evidence>
<evidence type="ECO:0000256" key="1">
    <source>
        <dbReference type="ARBA" id="ARBA00005466"/>
    </source>
</evidence>
<name>A0A9P4WB79_CURKU</name>
<gene>
    <name evidence="7" type="ORF">E8E13_004889</name>
</gene>
<dbReference type="Proteomes" id="UP000801428">
    <property type="component" value="Unassembled WGS sequence"/>
</dbReference>
<dbReference type="Gene3D" id="3.30.465.10">
    <property type="match status" value="1"/>
</dbReference>
<dbReference type="PANTHER" id="PTHR42973">
    <property type="entry name" value="BINDING OXIDOREDUCTASE, PUTATIVE (AFU_ORTHOLOGUE AFUA_1G17690)-RELATED"/>
    <property type="match status" value="1"/>
</dbReference>
<dbReference type="GO" id="GO:0016491">
    <property type="term" value="F:oxidoreductase activity"/>
    <property type="evidence" value="ECO:0007669"/>
    <property type="project" value="UniProtKB-KW"/>
</dbReference>
<dbReference type="AlphaFoldDB" id="A0A9P4WB79"/>
<dbReference type="PANTHER" id="PTHR42973:SF13">
    <property type="entry name" value="FAD-BINDING PCMH-TYPE DOMAIN-CONTAINING PROTEIN"/>
    <property type="match status" value="1"/>
</dbReference>
<dbReference type="InterPro" id="IPR016169">
    <property type="entry name" value="FAD-bd_PCMH_sub2"/>
</dbReference>
<reference evidence="7" key="1">
    <citation type="submission" date="2019-04" db="EMBL/GenBank/DDBJ databases">
        <title>Sequencing of skin fungus with MAO and IRED activity.</title>
        <authorList>
            <person name="Marsaioli A.J."/>
            <person name="Bonatto J.M.C."/>
            <person name="Reis Junior O."/>
        </authorList>
    </citation>
    <scope>NUCLEOTIDE SEQUENCE</scope>
    <source>
        <strain evidence="7">30M1</strain>
    </source>
</reference>
<evidence type="ECO:0000256" key="2">
    <source>
        <dbReference type="ARBA" id="ARBA00022630"/>
    </source>
</evidence>
<comment type="similarity">
    <text evidence="1">Belongs to the oxygen-dependent FAD-linked oxidoreductase family.</text>
</comment>
<organism evidence="7 8">
    <name type="scientific">Curvularia kusanoi</name>
    <name type="common">Cochliobolus kusanoi</name>
    <dbReference type="NCBI Taxonomy" id="90978"/>
    <lineage>
        <taxon>Eukaryota</taxon>
        <taxon>Fungi</taxon>
        <taxon>Dikarya</taxon>
        <taxon>Ascomycota</taxon>
        <taxon>Pezizomycotina</taxon>
        <taxon>Dothideomycetes</taxon>
        <taxon>Pleosporomycetidae</taxon>
        <taxon>Pleosporales</taxon>
        <taxon>Pleosporineae</taxon>
        <taxon>Pleosporaceae</taxon>
        <taxon>Curvularia</taxon>
    </lineage>
</organism>
<keyword evidence="8" id="KW-1185">Reference proteome</keyword>
<evidence type="ECO:0000256" key="5">
    <source>
        <dbReference type="SAM" id="SignalP"/>
    </source>
</evidence>
<comment type="caution">
    <text evidence="7">The sequence shown here is derived from an EMBL/GenBank/DDBJ whole genome shotgun (WGS) entry which is preliminary data.</text>
</comment>
<dbReference type="InterPro" id="IPR006094">
    <property type="entry name" value="Oxid_FAD_bind_N"/>
</dbReference>
<dbReference type="EMBL" id="SWKU01000011">
    <property type="protein sequence ID" value="KAF3002454.1"/>
    <property type="molecule type" value="Genomic_DNA"/>
</dbReference>
<evidence type="ECO:0000313" key="7">
    <source>
        <dbReference type="EMBL" id="KAF3002454.1"/>
    </source>
</evidence>